<accession>C8NBT0</accession>
<dbReference type="AlphaFoldDB" id="C8NBT0"/>
<dbReference type="HOGENOM" id="CLU_2647843_0_0_6"/>
<dbReference type="RefSeq" id="WP_004142060.1">
    <property type="nucleotide sequence ID" value="NZ_GG694027.1"/>
</dbReference>
<dbReference type="Proteomes" id="UP000004870">
    <property type="component" value="Unassembled WGS sequence"/>
</dbReference>
<proteinExistence type="predicted"/>
<dbReference type="EMBL" id="ACKY01000107">
    <property type="protein sequence ID" value="EEV87918.1"/>
    <property type="molecule type" value="Genomic_DNA"/>
</dbReference>
<sequence>MQTLHRFLRLIAPYWFNRHNRVAWALLAAAACRLMQTLKTALPDTLCLAISHQAAIKALFTRQIDLNRYRAPAGLE</sequence>
<name>C8NBT0_CARH6</name>
<protein>
    <submittedName>
        <fullName evidence="1">Uncharacterized protein</fullName>
    </submittedName>
</protein>
<evidence type="ECO:0000313" key="2">
    <source>
        <dbReference type="Proteomes" id="UP000004870"/>
    </source>
</evidence>
<reference evidence="1 2" key="1">
    <citation type="submission" date="2009-08" db="EMBL/GenBank/DDBJ databases">
        <authorList>
            <person name="Qin X."/>
            <person name="Bachman B."/>
            <person name="Battles P."/>
            <person name="Bell A."/>
            <person name="Bess C."/>
            <person name="Bickham C."/>
            <person name="Chaboub L."/>
            <person name="Chen D."/>
            <person name="Coyle M."/>
            <person name="Deiros D.R."/>
            <person name="Dinh H."/>
            <person name="Forbes L."/>
            <person name="Fowler G."/>
            <person name="Francisco L."/>
            <person name="Fu Q."/>
            <person name="Gubbala S."/>
            <person name="Hale W."/>
            <person name="Han Y."/>
            <person name="Hemphill L."/>
            <person name="Highlander S.K."/>
            <person name="Hirani K."/>
            <person name="Hogues M."/>
            <person name="Jackson L."/>
            <person name="Jakkamsetti A."/>
            <person name="Javaid M."/>
            <person name="Jiang H."/>
            <person name="Korchina V."/>
            <person name="Kovar C."/>
            <person name="Lara F."/>
            <person name="Lee S."/>
            <person name="Mata R."/>
            <person name="Mathew T."/>
            <person name="Moen C."/>
            <person name="Morales K."/>
            <person name="Munidasa M."/>
            <person name="Nazareth L."/>
            <person name="Ngo R."/>
            <person name="Nguyen L."/>
            <person name="Okwuonu G."/>
            <person name="Ongeri F."/>
            <person name="Patil S."/>
            <person name="Petrosino J."/>
            <person name="Pham C."/>
            <person name="Pham P."/>
            <person name="Pu L.-L."/>
            <person name="Puazo M."/>
            <person name="Raj R."/>
            <person name="Reid J."/>
            <person name="Rouhana J."/>
            <person name="Saada N."/>
            <person name="Shang Y."/>
            <person name="Simmons D."/>
            <person name="Thornton R."/>
            <person name="Warren J."/>
            <person name="Weissenberger G."/>
            <person name="Zhang J."/>
            <person name="Zhang L."/>
            <person name="Zhou C."/>
            <person name="Zhu D."/>
            <person name="Muzny D."/>
            <person name="Worley K."/>
            <person name="Gibbs R."/>
        </authorList>
    </citation>
    <scope>NUCLEOTIDE SEQUENCE [LARGE SCALE GENOMIC DNA]</scope>
    <source>
        <strain evidence="2">ATCC 15826 / DSM 8339 / NCTC 10426 / 6573</strain>
    </source>
</reference>
<gene>
    <name evidence="1" type="ORF">HMPREF0198_1958</name>
</gene>
<dbReference type="OrthoDB" id="9810134at2"/>
<keyword evidence="2" id="KW-1185">Reference proteome</keyword>
<dbReference type="GeneID" id="84790144"/>
<dbReference type="PROSITE" id="PS51257">
    <property type="entry name" value="PROKAR_LIPOPROTEIN"/>
    <property type="match status" value="1"/>
</dbReference>
<evidence type="ECO:0000313" key="1">
    <source>
        <dbReference type="EMBL" id="EEV87918.1"/>
    </source>
</evidence>
<comment type="caution">
    <text evidence="1">The sequence shown here is derived from an EMBL/GenBank/DDBJ whole genome shotgun (WGS) entry which is preliminary data.</text>
</comment>
<organism evidence="1 2">
    <name type="scientific">Cardiobacterium hominis (strain ATCC 15826 / DSM 8339 / NCTC 10426 / 6573)</name>
    <dbReference type="NCBI Taxonomy" id="638300"/>
    <lineage>
        <taxon>Bacteria</taxon>
        <taxon>Pseudomonadati</taxon>
        <taxon>Pseudomonadota</taxon>
        <taxon>Gammaproteobacteria</taxon>
        <taxon>Cardiobacteriales</taxon>
        <taxon>Cardiobacteriaceae</taxon>
        <taxon>Cardiobacterium</taxon>
    </lineage>
</organism>